<dbReference type="GO" id="GO:0004435">
    <property type="term" value="F:phosphatidylinositol-4,5-bisphosphate phospholipase C activity"/>
    <property type="evidence" value="ECO:0007669"/>
    <property type="project" value="TreeGrafter"/>
</dbReference>
<organism evidence="3 4">
    <name type="scientific">Holothuria leucospilota</name>
    <name type="common">Black long sea cucumber</name>
    <name type="synonym">Mertensiothuria leucospilota</name>
    <dbReference type="NCBI Taxonomy" id="206669"/>
    <lineage>
        <taxon>Eukaryota</taxon>
        <taxon>Metazoa</taxon>
        <taxon>Echinodermata</taxon>
        <taxon>Eleutherozoa</taxon>
        <taxon>Echinozoa</taxon>
        <taxon>Holothuroidea</taxon>
        <taxon>Aspidochirotacea</taxon>
        <taxon>Aspidochirotida</taxon>
        <taxon>Holothuriidae</taxon>
        <taxon>Holothuria</taxon>
    </lineage>
</organism>
<dbReference type="GO" id="GO:0032228">
    <property type="term" value="P:regulation of synaptic transmission, GABAergic"/>
    <property type="evidence" value="ECO:0007669"/>
    <property type="project" value="TreeGrafter"/>
</dbReference>
<sequence length="226" mass="25226">MDTEAAEGPKNVAPEDRTVETNGSSGAGDDSSGPGKASIPRKPSIIKDNTRKNTRKKTVSFSSFPEDKPISKVSDCIAIMQAGSELIKLRAPSRQFNRVFCLSEDHREIKWYPSSKKADRARVLVDNIKEVRLGKNTETFRMCDSSSVSFPEDCCFSVIFGDNYESLDLVASSPDEANIWVTGLSYLTGSNRSKVSLWNLARSVKHRRSPEAVERNQDMRDRYPLL</sequence>
<name>A0A9Q1CPG9_HOLLE</name>
<dbReference type="InterPro" id="IPR011993">
    <property type="entry name" value="PH-like_dom_sf"/>
</dbReference>
<evidence type="ECO:0000259" key="2">
    <source>
        <dbReference type="PROSITE" id="PS50003"/>
    </source>
</evidence>
<dbReference type="InterPro" id="IPR001849">
    <property type="entry name" value="PH_domain"/>
</dbReference>
<proteinExistence type="predicted"/>
<dbReference type="OrthoDB" id="269822at2759"/>
<dbReference type="Pfam" id="PF16457">
    <property type="entry name" value="PH_12"/>
    <property type="match status" value="1"/>
</dbReference>
<dbReference type="InterPro" id="IPR001192">
    <property type="entry name" value="PI-PLC_fam"/>
</dbReference>
<evidence type="ECO:0000313" key="3">
    <source>
        <dbReference type="EMBL" id="KAJ8048666.1"/>
    </source>
</evidence>
<dbReference type="PANTHER" id="PTHR10336">
    <property type="entry name" value="PHOSPHOINOSITIDE-SPECIFIC PHOSPHOLIPASE C FAMILY PROTEIN"/>
    <property type="match status" value="1"/>
</dbReference>
<dbReference type="GO" id="GO:0048015">
    <property type="term" value="P:phosphatidylinositol-mediated signaling"/>
    <property type="evidence" value="ECO:0007669"/>
    <property type="project" value="TreeGrafter"/>
</dbReference>
<dbReference type="Gene3D" id="2.30.29.30">
    <property type="entry name" value="Pleckstrin-homology domain (PH domain)/Phosphotyrosine-binding domain (PTB)"/>
    <property type="match status" value="1"/>
</dbReference>
<keyword evidence="4" id="KW-1185">Reference proteome</keyword>
<dbReference type="SMART" id="SM00233">
    <property type="entry name" value="PH"/>
    <property type="match status" value="1"/>
</dbReference>
<dbReference type="GO" id="GO:0046488">
    <property type="term" value="P:phosphatidylinositol metabolic process"/>
    <property type="evidence" value="ECO:0007669"/>
    <property type="project" value="TreeGrafter"/>
</dbReference>
<dbReference type="PANTHER" id="PTHR10336:SF196">
    <property type="entry name" value="PHOSPHOINOSITIDE PHOSPHOLIPASE C"/>
    <property type="match status" value="1"/>
</dbReference>
<dbReference type="GO" id="GO:0007214">
    <property type="term" value="P:gamma-aminobutyric acid signaling pathway"/>
    <property type="evidence" value="ECO:0007669"/>
    <property type="project" value="TreeGrafter"/>
</dbReference>
<dbReference type="Proteomes" id="UP001152320">
    <property type="component" value="Chromosome 1"/>
</dbReference>
<evidence type="ECO:0000256" key="1">
    <source>
        <dbReference type="SAM" id="MobiDB-lite"/>
    </source>
</evidence>
<evidence type="ECO:0000313" key="4">
    <source>
        <dbReference type="Proteomes" id="UP001152320"/>
    </source>
</evidence>
<comment type="caution">
    <text evidence="3">The sequence shown here is derived from an EMBL/GenBank/DDBJ whole genome shotgun (WGS) entry which is preliminary data.</text>
</comment>
<reference evidence="3" key="1">
    <citation type="submission" date="2021-10" db="EMBL/GenBank/DDBJ databases">
        <title>Tropical sea cucumber genome reveals ecological adaptation and Cuvierian tubules defense mechanism.</title>
        <authorList>
            <person name="Chen T."/>
        </authorList>
    </citation>
    <scope>NUCLEOTIDE SEQUENCE</scope>
    <source>
        <strain evidence="3">Nanhai2018</strain>
        <tissue evidence="3">Muscle</tissue>
    </source>
</reference>
<dbReference type="AlphaFoldDB" id="A0A9Q1CPG9"/>
<dbReference type="FunFam" id="2.30.29.30:FF:000025">
    <property type="entry name" value="Phosphoinositide phospholipase C"/>
    <property type="match status" value="1"/>
</dbReference>
<dbReference type="PROSITE" id="PS50003">
    <property type="entry name" value="PH_DOMAIN"/>
    <property type="match status" value="1"/>
</dbReference>
<accession>A0A9Q1CPG9</accession>
<feature type="region of interest" description="Disordered" evidence="1">
    <location>
        <begin position="1"/>
        <end position="66"/>
    </location>
</feature>
<dbReference type="SUPFAM" id="SSF50729">
    <property type="entry name" value="PH domain-like"/>
    <property type="match status" value="1"/>
</dbReference>
<feature type="compositionally biased region" description="Low complexity" evidence="1">
    <location>
        <begin position="23"/>
        <end position="38"/>
    </location>
</feature>
<dbReference type="CDD" id="cd13364">
    <property type="entry name" value="PH_PLC_eta"/>
    <property type="match status" value="1"/>
</dbReference>
<dbReference type="GO" id="GO:0051209">
    <property type="term" value="P:release of sequestered calcium ion into cytosol"/>
    <property type="evidence" value="ECO:0007669"/>
    <property type="project" value="TreeGrafter"/>
</dbReference>
<feature type="domain" description="PH" evidence="2">
    <location>
        <begin position="78"/>
        <end position="189"/>
    </location>
</feature>
<gene>
    <name evidence="3" type="ORF">HOLleu_01070</name>
</gene>
<protein>
    <submittedName>
        <fullName evidence="3">Inactive phospholipase C-like protein 2</fullName>
    </submittedName>
</protein>
<dbReference type="EMBL" id="JAIZAY010000001">
    <property type="protein sequence ID" value="KAJ8048666.1"/>
    <property type="molecule type" value="Genomic_DNA"/>
</dbReference>